<keyword evidence="8" id="KW-1185">Reference proteome</keyword>
<feature type="compositionally biased region" description="Low complexity" evidence="6">
    <location>
        <begin position="821"/>
        <end position="835"/>
    </location>
</feature>
<feature type="compositionally biased region" description="Pro residues" evidence="6">
    <location>
        <begin position="732"/>
        <end position="744"/>
    </location>
</feature>
<comment type="caution">
    <text evidence="7">The sequence shown here is derived from an EMBL/GenBank/DDBJ whole genome shotgun (WGS) entry which is preliminary data.</text>
</comment>
<keyword evidence="4" id="KW-0472">Membrane</keyword>
<evidence type="ECO:0000256" key="3">
    <source>
        <dbReference type="ARBA" id="ARBA00022692"/>
    </source>
</evidence>
<comment type="subcellular location">
    <subcellularLocation>
        <location evidence="1">Cell outer membrane</location>
    </subcellularLocation>
</comment>
<evidence type="ECO:0000256" key="2">
    <source>
        <dbReference type="ARBA" id="ARBA00022452"/>
    </source>
</evidence>
<feature type="compositionally biased region" description="Low complexity" evidence="6">
    <location>
        <begin position="880"/>
        <end position="894"/>
    </location>
</feature>
<sequence>MTRPSTIALNVLTVGARSARWRRAIGLGAFAALVTAPGCAWVGGGSTAEPNLTYLGDARPAEHIETGAKISYAHGVENDVRPLLNGAAPRTVADMAHAEIWDLPLDAAVKIALENSEILRTVAPRGNATGTGFQTAALANPDGTPSLFDPAIAQTGVLFGNRGVEAALADFDANFTSSLLFSRDETLGNNAGFGNFGGTAAGVGAAALTPGETVTNSSAYQAQLGKTLATGGSVAAFGNINYLDTDPSFGVFPNSYDSNVGLRFNQPLLAGSGVEYTRIAGPRNPNFSAITGVNQGVIIARINEDINLLTFEQNVRDLVKSTEDAYWNLYNAYRQYDTRLTARNSALRTWRDLRDRREIEDLRSDELGESQFEDEDALRTIAFQTQQSDGNTTPAQLAQAENQYFQQKSLATQALNDIYAAEAELRRVMVLPVNDGRVIRPATEPITAEFVPDWHASLAEALCHRPELRQQKFRIKSLEYQLTAARSLTRPSLNFTSQVQVNGFGDDLIADEGDSSAFGTLADGDQTGWQLGLEYSAPIGFRQANLQVRNLEYRLTKARKVLAAQELDVSHQLADAFQQVALRHATATNFFNQIGAAQERVRILDAQRSEGALRTDFLLRAQTDLAAAEGAYFQEIVAYNQAQALLQLTKGTLLDANGVQLAEGMWTPKSYQQAMRRAWERSHALPAEHLQTSPAPFTVPEDERACPQFLTNGCPSGPAFLPQQAPTDFTPGPLPPPVHVPEPSPGEAAADRTNTLAAPEPAPAPVPVAPLPTPAPERERSPGDVKEQPADPLDLVPELDGVVPDELDVDAILKGLDLAPPDEAGSSESGPSGEPMSAAETLRSARRSRIMGDAQRSPRATGRVTPVAGTVPVMKPVSTPQPAATKWTAAPTTTERSAAASAPVEKKWHKPRKARPAASFPADEPAQFHTPKTVVPAVEEQPVSLGEWVSGD</sequence>
<evidence type="ECO:0000256" key="5">
    <source>
        <dbReference type="ARBA" id="ARBA00023237"/>
    </source>
</evidence>
<evidence type="ECO:0008006" key="9">
    <source>
        <dbReference type="Google" id="ProtNLM"/>
    </source>
</evidence>
<feature type="compositionally biased region" description="Basic and acidic residues" evidence="6">
    <location>
        <begin position="776"/>
        <end position="789"/>
    </location>
</feature>
<evidence type="ECO:0000256" key="6">
    <source>
        <dbReference type="SAM" id="MobiDB-lite"/>
    </source>
</evidence>
<feature type="region of interest" description="Disordered" evidence="6">
    <location>
        <begin position="717"/>
        <end position="798"/>
    </location>
</feature>
<evidence type="ECO:0000256" key="4">
    <source>
        <dbReference type="ARBA" id="ARBA00023136"/>
    </source>
</evidence>
<evidence type="ECO:0000313" key="8">
    <source>
        <dbReference type="Proteomes" id="UP000609651"/>
    </source>
</evidence>
<dbReference type="Proteomes" id="UP000609651">
    <property type="component" value="Unassembled WGS sequence"/>
</dbReference>
<gene>
    <name evidence="7" type="ORF">LzC2_01160</name>
</gene>
<dbReference type="PANTHER" id="PTHR30026:SF23">
    <property type="entry name" value="TO APRF-PUTATIVE OUTER MEMBRANE EFFLUX PROTEIN OR SECRETED ALKALINE PHOSPHATASE-RELATED"/>
    <property type="match status" value="1"/>
</dbReference>
<keyword evidence="5" id="KW-0998">Cell outer membrane</keyword>
<protein>
    <recommendedName>
        <fullName evidence="9">Outer membrane efflux protein</fullName>
    </recommendedName>
</protein>
<feature type="region of interest" description="Disordered" evidence="6">
    <location>
        <begin position="817"/>
        <end position="952"/>
    </location>
</feature>
<keyword evidence="2" id="KW-1134">Transmembrane beta strand</keyword>
<keyword evidence="3" id="KW-0812">Transmembrane</keyword>
<reference evidence="7 8" key="1">
    <citation type="journal article" date="2020" name="Syst. Appl. Microbiol.">
        <title>Alienimonas chondri sp. nov., a novel planctomycete isolated from the biofilm of the red alga Chondrus crispus.</title>
        <authorList>
            <person name="Vitorino I."/>
            <person name="Albuquerque L."/>
            <person name="Wiegand S."/>
            <person name="Kallscheuer N."/>
            <person name="da Costa M.S."/>
            <person name="Lobo-da-Cunha A."/>
            <person name="Jogler C."/>
            <person name="Lage O.M."/>
        </authorList>
    </citation>
    <scope>NUCLEOTIDE SEQUENCE [LARGE SCALE GENOMIC DNA]</scope>
    <source>
        <strain evidence="7 8">LzC2</strain>
    </source>
</reference>
<organism evidence="7 8">
    <name type="scientific">Alienimonas chondri</name>
    <dbReference type="NCBI Taxonomy" id="2681879"/>
    <lineage>
        <taxon>Bacteria</taxon>
        <taxon>Pseudomonadati</taxon>
        <taxon>Planctomycetota</taxon>
        <taxon>Planctomycetia</taxon>
        <taxon>Planctomycetales</taxon>
        <taxon>Planctomycetaceae</taxon>
        <taxon>Alienimonas</taxon>
    </lineage>
</organism>
<dbReference type="InterPro" id="IPR051906">
    <property type="entry name" value="TolC-like"/>
</dbReference>
<dbReference type="PANTHER" id="PTHR30026">
    <property type="entry name" value="OUTER MEMBRANE PROTEIN TOLC"/>
    <property type="match status" value="1"/>
</dbReference>
<evidence type="ECO:0000313" key="7">
    <source>
        <dbReference type="EMBL" id="NNJ24067.1"/>
    </source>
</evidence>
<evidence type="ECO:0000256" key="1">
    <source>
        <dbReference type="ARBA" id="ARBA00004442"/>
    </source>
</evidence>
<accession>A0ABX1V808</accession>
<dbReference type="Gene3D" id="1.20.1600.10">
    <property type="entry name" value="Outer membrane efflux proteins (OEP)"/>
    <property type="match status" value="1"/>
</dbReference>
<proteinExistence type="predicted"/>
<name>A0ABX1V808_9PLAN</name>
<feature type="compositionally biased region" description="Pro residues" evidence="6">
    <location>
        <begin position="760"/>
        <end position="775"/>
    </location>
</feature>
<dbReference type="EMBL" id="WTPX01000002">
    <property type="protein sequence ID" value="NNJ24067.1"/>
    <property type="molecule type" value="Genomic_DNA"/>
</dbReference>
<dbReference type="SUPFAM" id="SSF56954">
    <property type="entry name" value="Outer membrane efflux proteins (OEP)"/>
    <property type="match status" value="1"/>
</dbReference>